<evidence type="ECO:0000313" key="3">
    <source>
        <dbReference type="Proteomes" id="UP000297703"/>
    </source>
</evidence>
<organism evidence="2 3">
    <name type="scientific">Platysternon megacephalum</name>
    <name type="common">big-headed turtle</name>
    <dbReference type="NCBI Taxonomy" id="55544"/>
    <lineage>
        <taxon>Eukaryota</taxon>
        <taxon>Metazoa</taxon>
        <taxon>Chordata</taxon>
        <taxon>Craniata</taxon>
        <taxon>Vertebrata</taxon>
        <taxon>Euteleostomi</taxon>
        <taxon>Archelosauria</taxon>
        <taxon>Testudinata</taxon>
        <taxon>Testudines</taxon>
        <taxon>Cryptodira</taxon>
        <taxon>Durocryptodira</taxon>
        <taxon>Testudinoidea</taxon>
        <taxon>Platysternidae</taxon>
        <taxon>Platysternon</taxon>
    </lineage>
</organism>
<feature type="region of interest" description="Disordered" evidence="1">
    <location>
        <begin position="1"/>
        <end position="20"/>
    </location>
</feature>
<proteinExistence type="predicted"/>
<dbReference type="AlphaFoldDB" id="A0A4D9EHH2"/>
<gene>
    <name evidence="2" type="ORF">DR999_PMT11547</name>
</gene>
<comment type="caution">
    <text evidence="2">The sequence shown here is derived from an EMBL/GenBank/DDBJ whole genome shotgun (WGS) entry which is preliminary data.</text>
</comment>
<evidence type="ECO:0000256" key="1">
    <source>
        <dbReference type="SAM" id="MobiDB-lite"/>
    </source>
</evidence>
<dbReference type="EMBL" id="QXTE01000107">
    <property type="protein sequence ID" value="TFK05910.1"/>
    <property type="molecule type" value="Genomic_DNA"/>
</dbReference>
<keyword evidence="3" id="KW-1185">Reference proteome</keyword>
<protein>
    <submittedName>
        <fullName evidence="2">Kit ligand</fullName>
    </submittedName>
</protein>
<reference evidence="2 3" key="2">
    <citation type="submission" date="2019-04" db="EMBL/GenBank/DDBJ databases">
        <title>The genome sequence of big-headed turtle.</title>
        <authorList>
            <person name="Gong S."/>
        </authorList>
    </citation>
    <scope>NUCLEOTIDE SEQUENCE [LARGE SCALE GENOMIC DNA]</scope>
    <source>
        <strain evidence="2">DO16091913</strain>
        <tissue evidence="2">Muscle</tissue>
    </source>
</reference>
<dbReference type="Proteomes" id="UP000297703">
    <property type="component" value="Unassembled WGS sequence"/>
</dbReference>
<reference evidence="2 3" key="1">
    <citation type="submission" date="2019-04" db="EMBL/GenBank/DDBJ databases">
        <title>Draft genome of the big-headed turtle Platysternon megacephalum.</title>
        <authorList>
            <person name="Gong S."/>
        </authorList>
    </citation>
    <scope>NUCLEOTIDE SEQUENCE [LARGE SCALE GENOMIC DNA]</scope>
    <source>
        <strain evidence="2">DO16091913</strain>
        <tissue evidence="2">Muscle</tissue>
    </source>
</reference>
<name>A0A4D9EHH2_9SAUR</name>
<sequence>MEGPDPQLDPQDTCDTPDVSHTSEALALPDGWFLHVSRVICLIGTSQLCPCWAFGELSPGFTEREFFPPVSNAALEFGCRVTDPVQTQGLCQLGTVQSAPGACALGSEGLVHPPFGSWAPCTHHSMEAPHSPELLPVCIGPAPCSVHFHARFYVGTLMHLQTFPLHCRRPAASKAP</sequence>
<evidence type="ECO:0000313" key="2">
    <source>
        <dbReference type="EMBL" id="TFK05910.1"/>
    </source>
</evidence>
<accession>A0A4D9EHH2</accession>